<dbReference type="InterPro" id="IPR051781">
    <property type="entry name" value="Metallo-dep_Hydrolase"/>
</dbReference>
<proteinExistence type="predicted"/>
<evidence type="ECO:0000259" key="2">
    <source>
        <dbReference type="Pfam" id="PF01979"/>
    </source>
</evidence>
<dbReference type="SUPFAM" id="SSF51338">
    <property type="entry name" value="Composite domain of metallo-dependent hydrolases"/>
    <property type="match status" value="1"/>
</dbReference>
<dbReference type="PROSITE" id="PS51257">
    <property type="entry name" value="PROKAR_LIPOPROTEIN"/>
    <property type="match status" value="1"/>
</dbReference>
<keyword evidence="4" id="KW-1185">Reference proteome</keyword>
<dbReference type="RefSeq" id="WP_247810863.1">
    <property type="nucleotide sequence ID" value="NZ_CP095855.1"/>
</dbReference>
<dbReference type="Proteomes" id="UP000830198">
    <property type="component" value="Chromosome"/>
</dbReference>
<dbReference type="PANTHER" id="PTHR43135:SF3">
    <property type="entry name" value="ALPHA-D-RIBOSE 1-METHYLPHOSPHONATE 5-TRIPHOSPHATE DIPHOSPHATASE"/>
    <property type="match status" value="1"/>
</dbReference>
<organism evidence="3 4">
    <name type="scientific">Chitinophaga filiformis</name>
    <name type="common">Myxococcus filiformis</name>
    <name type="synonym">Flexibacter filiformis</name>
    <dbReference type="NCBI Taxonomy" id="104663"/>
    <lineage>
        <taxon>Bacteria</taxon>
        <taxon>Pseudomonadati</taxon>
        <taxon>Bacteroidota</taxon>
        <taxon>Chitinophagia</taxon>
        <taxon>Chitinophagales</taxon>
        <taxon>Chitinophagaceae</taxon>
        <taxon>Chitinophaga</taxon>
    </lineage>
</organism>
<dbReference type="EMBL" id="CP095855">
    <property type="protein sequence ID" value="UPK68469.1"/>
    <property type="molecule type" value="Genomic_DNA"/>
</dbReference>
<evidence type="ECO:0000313" key="3">
    <source>
        <dbReference type="EMBL" id="UPK68469.1"/>
    </source>
</evidence>
<feature type="domain" description="Amidohydrolase-related" evidence="2">
    <location>
        <begin position="93"/>
        <end position="448"/>
    </location>
</feature>
<keyword evidence="1" id="KW-0732">Signal</keyword>
<dbReference type="Gene3D" id="2.30.40.10">
    <property type="entry name" value="Urease, subunit C, domain 1"/>
    <property type="match status" value="1"/>
</dbReference>
<accession>A0ABY4HZA9</accession>
<dbReference type="PANTHER" id="PTHR43135">
    <property type="entry name" value="ALPHA-D-RIBOSE 1-METHYLPHOSPHONATE 5-TRIPHOSPHATE DIPHOSPHATASE"/>
    <property type="match status" value="1"/>
</dbReference>
<feature type="signal peptide" evidence="1">
    <location>
        <begin position="1"/>
        <end position="26"/>
    </location>
</feature>
<feature type="chain" id="PRO_5047272412" evidence="1">
    <location>
        <begin position="27"/>
        <end position="480"/>
    </location>
</feature>
<sequence length="480" mass="52576">MRHSRFYYFLYLAAFCLIGASCARVASPPAQPSLQQQKEEQTFAIKNVNVIPMTPGNSVLTNVTVIIRNERITSLNGPVPAGAKLIDGRGKWLIPGLIDMHVHVPADISLFHKYPTQGATIFFNTQDVMTPYIANGVTTVLELNSRAEHFAQRNEIAKGTVIGPRMALAALLDGGNASGRIVNTPADGRQAVRSAKAEGYEFIKVYSHLNVETYKAIVDEAHQQGLKTIGHIPDAFRGRLKEAFVPYFGMVAHAEEFSKQTTDFSDQDAQTFAQLAKDNDTWLSPTLTTMKWILSQARSLDELRASSTLQYVHPLLQSKWITANNYSRNTSPERVAYFQKMVDFHVRLVKAFKAAGVPIVAGTDSGLSGVVAGFSLHDEIALLAEAGLTPEEALAAATRLPAKWLGIDGEVGTVEAGKRADLILLDANPLSDVKNTRNISGVFVNGRWLSRHATDAMLADLARRNNAAKGDYDWKKTISQ</sequence>
<name>A0ABY4HZA9_CHIFI</name>
<dbReference type="Gene3D" id="1.20.58.520">
    <property type="entry name" value="Amidohydrolase"/>
    <property type="match status" value="1"/>
</dbReference>
<dbReference type="Gene3D" id="3.40.50.10910">
    <property type="entry name" value="Amidohydrolase"/>
    <property type="match status" value="1"/>
</dbReference>
<dbReference type="InterPro" id="IPR006680">
    <property type="entry name" value="Amidohydro-rel"/>
</dbReference>
<gene>
    <name evidence="3" type="ORF">MYF79_26290</name>
</gene>
<dbReference type="Gene3D" id="3.30.110.90">
    <property type="entry name" value="Amidohydrolase"/>
    <property type="match status" value="1"/>
</dbReference>
<dbReference type="InterPro" id="IPR011059">
    <property type="entry name" value="Metal-dep_hydrolase_composite"/>
</dbReference>
<dbReference type="InterPro" id="IPR032466">
    <property type="entry name" value="Metal_Hydrolase"/>
</dbReference>
<dbReference type="SUPFAM" id="SSF51556">
    <property type="entry name" value="Metallo-dependent hydrolases"/>
    <property type="match status" value="1"/>
</dbReference>
<dbReference type="Pfam" id="PF01979">
    <property type="entry name" value="Amidohydro_1"/>
    <property type="match status" value="1"/>
</dbReference>
<reference evidence="3 4" key="1">
    <citation type="submission" date="2022-04" db="EMBL/GenBank/DDBJ databases">
        <title>The arsenic-methylating capacity of Chitinophaga filiformis YT5 during chitin decomposition.</title>
        <authorList>
            <person name="Chen G."/>
            <person name="Liang Y."/>
        </authorList>
    </citation>
    <scope>NUCLEOTIDE SEQUENCE [LARGE SCALE GENOMIC DNA]</scope>
    <source>
        <strain evidence="3 4">YT5</strain>
    </source>
</reference>
<protein>
    <submittedName>
        <fullName evidence="3">Amidohydrolase family protein</fullName>
    </submittedName>
</protein>
<evidence type="ECO:0000256" key="1">
    <source>
        <dbReference type="SAM" id="SignalP"/>
    </source>
</evidence>
<evidence type="ECO:0000313" key="4">
    <source>
        <dbReference type="Proteomes" id="UP000830198"/>
    </source>
</evidence>